<gene>
    <name evidence="2" type="ORF">ALAG00032_LOCUS13064</name>
</gene>
<evidence type="ECO:0000256" key="1">
    <source>
        <dbReference type="SAM" id="MobiDB-lite"/>
    </source>
</evidence>
<dbReference type="AlphaFoldDB" id="A0A7S3K3H1"/>
<evidence type="ECO:0000313" key="2">
    <source>
        <dbReference type="EMBL" id="CAE0372281.1"/>
    </source>
</evidence>
<dbReference type="EMBL" id="HBIJ01019950">
    <property type="protein sequence ID" value="CAE0372281.1"/>
    <property type="molecule type" value="Transcribed_RNA"/>
</dbReference>
<feature type="region of interest" description="Disordered" evidence="1">
    <location>
        <begin position="1"/>
        <end position="50"/>
    </location>
</feature>
<organism evidence="2">
    <name type="scientific">Aureoumbra lagunensis</name>
    <dbReference type="NCBI Taxonomy" id="44058"/>
    <lineage>
        <taxon>Eukaryota</taxon>
        <taxon>Sar</taxon>
        <taxon>Stramenopiles</taxon>
        <taxon>Ochrophyta</taxon>
        <taxon>Pelagophyceae</taxon>
        <taxon>Pelagomonadales</taxon>
        <taxon>Aureoumbra</taxon>
    </lineage>
</organism>
<protein>
    <submittedName>
        <fullName evidence="2">Uncharacterized protein</fullName>
    </submittedName>
</protein>
<reference evidence="2" key="1">
    <citation type="submission" date="2021-01" db="EMBL/GenBank/DDBJ databases">
        <authorList>
            <person name="Corre E."/>
            <person name="Pelletier E."/>
            <person name="Niang G."/>
            <person name="Scheremetjew M."/>
            <person name="Finn R."/>
            <person name="Kale V."/>
            <person name="Holt S."/>
            <person name="Cochrane G."/>
            <person name="Meng A."/>
            <person name="Brown T."/>
            <person name="Cohen L."/>
        </authorList>
    </citation>
    <scope>NUCLEOTIDE SEQUENCE</scope>
    <source>
        <strain evidence="2">CCMP1510</strain>
    </source>
</reference>
<feature type="compositionally biased region" description="Acidic residues" evidence="1">
    <location>
        <begin position="32"/>
        <end position="48"/>
    </location>
</feature>
<sequence>MDEQVSEDSIITNGESDDEEYITTDGESVDNISDETSDTAVDETGESAEDYKYRDVVEEQIIDDDEVVPANGGYGENHTSGESVVLEEDGEIDVENSEYGEVVLEEDVSEIRGSVDNEDVLENVELNKDNFGEFIADCKNNSNVIYGGTVEAKSNVIYGGTVEAKATIDNNTLVYAEHDIEAKATIDEDTLVYAEYDTDDEELEIGSNNIARAYKSSGDERITNSDDINNDIPDKDSLALCIDDIYNDKVEKILALGMDDINNNYKLTSNDDINTQNNDAETLTTKNNNEEELALENNINISRISDASTKTSLHNLVAVLQQQIDTQQTLINSLILQLENAKSSIPGQTPECLQAVSSAHDDETESITDPISNSIPDSESPIFDQSLFRTNTHSSFFASNELDSTEDDYIDITFSYDDDVSIIGEDTDPDLTVVDDNANKSNTSEDANITPHSPIHLVTPSHGISSLRNNSTDALDSVHDKLNLGTATHKNLNYVSRNLDGSGDSINTAAQENYETFAIYLRPH</sequence>
<name>A0A7S3K3H1_9STRA</name>
<proteinExistence type="predicted"/>
<accession>A0A7S3K3H1</accession>